<sequence length="106" mass="12169">MQKLNPEMLDFYIIDDKQVKPDFPEKAGLVFAGQLDEKTFSSLQRKGIIATRFDYYTDFRLDTALIKQIEQIILNKGLQMDTDINSFIQILDIASNKQSGLIAYSD</sequence>
<accession>A0A562N0J3</accession>
<gene>
    <name evidence="1" type="ORF">IQ31_00198</name>
</gene>
<evidence type="ECO:0000313" key="1">
    <source>
        <dbReference type="EMBL" id="TWI25630.1"/>
    </source>
</evidence>
<comment type="caution">
    <text evidence="1">The sequence shown here is derived from an EMBL/GenBank/DDBJ whole genome shotgun (WGS) entry which is preliminary data.</text>
</comment>
<organism evidence="1 2">
    <name type="scientific">Sphingobacterium siyangense</name>
    <dbReference type="NCBI Taxonomy" id="459529"/>
    <lineage>
        <taxon>Bacteria</taxon>
        <taxon>Pseudomonadati</taxon>
        <taxon>Bacteroidota</taxon>
        <taxon>Sphingobacteriia</taxon>
        <taxon>Sphingobacteriales</taxon>
        <taxon>Sphingobacteriaceae</taxon>
        <taxon>Sphingobacterium</taxon>
    </lineage>
</organism>
<proteinExistence type="predicted"/>
<dbReference type="AlphaFoldDB" id="A0A562N0J3"/>
<dbReference type="RefSeq" id="WP_145326826.1">
    <property type="nucleotide sequence ID" value="NZ_JBPFPW010000046.1"/>
</dbReference>
<name>A0A562N0J3_9SPHI</name>
<reference evidence="1 2" key="1">
    <citation type="journal article" date="2015" name="Stand. Genomic Sci.">
        <title>Genomic Encyclopedia of Bacterial and Archaeal Type Strains, Phase III: the genomes of soil and plant-associated and newly described type strains.</title>
        <authorList>
            <person name="Whitman W.B."/>
            <person name="Woyke T."/>
            <person name="Klenk H.P."/>
            <person name="Zhou Y."/>
            <person name="Lilburn T.G."/>
            <person name="Beck B.J."/>
            <person name="De Vos P."/>
            <person name="Vandamme P."/>
            <person name="Eisen J.A."/>
            <person name="Garrity G."/>
            <person name="Hugenholtz P."/>
            <person name="Kyrpides N.C."/>
        </authorList>
    </citation>
    <scope>NUCLEOTIDE SEQUENCE [LARGE SCALE GENOMIC DNA]</scope>
    <source>
        <strain evidence="1 2">CGMCC 1.6855</strain>
    </source>
</reference>
<evidence type="ECO:0000313" key="2">
    <source>
        <dbReference type="Proteomes" id="UP000315908"/>
    </source>
</evidence>
<dbReference type="EMBL" id="VLKR01000001">
    <property type="protein sequence ID" value="TWI25630.1"/>
    <property type="molecule type" value="Genomic_DNA"/>
</dbReference>
<dbReference type="OrthoDB" id="772390at2"/>
<dbReference type="Proteomes" id="UP000315908">
    <property type="component" value="Unassembled WGS sequence"/>
</dbReference>
<protein>
    <submittedName>
        <fullName evidence="1">Uncharacterized protein</fullName>
    </submittedName>
</protein>